<keyword evidence="10" id="KW-1185">Reference proteome</keyword>
<comment type="similarity">
    <text evidence="1">Belongs to the Gfo/Idh/MocA family.</text>
</comment>
<dbReference type="SUPFAM" id="SSF51735">
    <property type="entry name" value="NAD(P)-binding Rossmann-fold domains"/>
    <property type="match status" value="1"/>
</dbReference>
<evidence type="ECO:0000313" key="9">
    <source>
        <dbReference type="EMBL" id="CAK0877354.1"/>
    </source>
</evidence>
<keyword evidence="6" id="KW-0863">Zinc-finger</keyword>
<protein>
    <recommendedName>
        <fullName evidence="3">D-xylose 1-dehydrogenase (NADP(+), D-xylono-1,5-lactone-forming)</fullName>
        <ecNumber evidence="3">1.1.1.179</ecNumber>
    </recommendedName>
    <alternativeName>
        <fullName evidence="4">D-xylose-NADP dehydrogenase</fullName>
    </alternativeName>
</protein>
<gene>
    <name evidence="9" type="ORF">PCOR1329_LOCUS61440</name>
</gene>
<dbReference type="InterPro" id="IPR013083">
    <property type="entry name" value="Znf_RING/FYVE/PHD"/>
</dbReference>
<evidence type="ECO:0000256" key="1">
    <source>
        <dbReference type="ARBA" id="ARBA00010928"/>
    </source>
</evidence>
<keyword evidence="2" id="KW-0560">Oxidoreductase</keyword>
<dbReference type="PANTHER" id="PTHR22604:SF105">
    <property type="entry name" value="TRANS-1,2-DIHYDROBENZENE-1,2-DIOL DEHYDROGENASE"/>
    <property type="match status" value="1"/>
</dbReference>
<dbReference type="Gene3D" id="3.30.40.10">
    <property type="entry name" value="Zinc/RING finger domain, C3HC4 (zinc finger)"/>
    <property type="match status" value="1"/>
</dbReference>
<evidence type="ECO:0000259" key="8">
    <source>
        <dbReference type="PROSITE" id="PS50089"/>
    </source>
</evidence>
<dbReference type="Pfam" id="PF13639">
    <property type="entry name" value="zf-RING_2"/>
    <property type="match status" value="1"/>
</dbReference>
<dbReference type="InterPro" id="IPR001841">
    <property type="entry name" value="Znf_RING"/>
</dbReference>
<dbReference type="PANTHER" id="PTHR22604">
    <property type="entry name" value="OXIDOREDUCTASES"/>
    <property type="match status" value="1"/>
</dbReference>
<dbReference type="PROSITE" id="PS50089">
    <property type="entry name" value="ZF_RING_2"/>
    <property type="match status" value="1"/>
</dbReference>
<evidence type="ECO:0000256" key="7">
    <source>
        <dbReference type="SAM" id="MobiDB-lite"/>
    </source>
</evidence>
<dbReference type="SUPFAM" id="SSF55347">
    <property type="entry name" value="Glyceraldehyde-3-phosphate dehydrogenase-like, C-terminal domain"/>
    <property type="match status" value="1"/>
</dbReference>
<keyword evidence="6" id="KW-0862">Zinc</keyword>
<organism evidence="9 10">
    <name type="scientific">Prorocentrum cordatum</name>
    <dbReference type="NCBI Taxonomy" id="2364126"/>
    <lineage>
        <taxon>Eukaryota</taxon>
        <taxon>Sar</taxon>
        <taxon>Alveolata</taxon>
        <taxon>Dinophyceae</taxon>
        <taxon>Prorocentrales</taxon>
        <taxon>Prorocentraceae</taxon>
        <taxon>Prorocentrum</taxon>
    </lineage>
</organism>
<keyword evidence="6" id="KW-0479">Metal-binding</keyword>
<comment type="caution">
    <text evidence="9">The sequence shown here is derived from an EMBL/GenBank/DDBJ whole genome shotgun (WGS) entry which is preliminary data.</text>
</comment>
<accession>A0ABN9VUV5</accession>
<feature type="region of interest" description="Disordered" evidence="7">
    <location>
        <begin position="338"/>
        <end position="370"/>
    </location>
</feature>
<feature type="compositionally biased region" description="Low complexity" evidence="7">
    <location>
        <begin position="357"/>
        <end position="369"/>
    </location>
</feature>
<name>A0ABN9VUV5_9DINO</name>
<dbReference type="Proteomes" id="UP001189429">
    <property type="component" value="Unassembled WGS sequence"/>
</dbReference>
<evidence type="ECO:0000256" key="3">
    <source>
        <dbReference type="ARBA" id="ARBA00038984"/>
    </source>
</evidence>
<comment type="catalytic activity">
    <reaction evidence="5">
        <text>D-xylose + NADP(+) = D-xylono-1,5-lactone + NADPH + H(+)</text>
        <dbReference type="Rhea" id="RHEA:22000"/>
        <dbReference type="ChEBI" id="CHEBI:15378"/>
        <dbReference type="ChEBI" id="CHEBI:15867"/>
        <dbReference type="ChEBI" id="CHEBI:53455"/>
        <dbReference type="ChEBI" id="CHEBI:57783"/>
        <dbReference type="ChEBI" id="CHEBI:58349"/>
        <dbReference type="EC" id="1.1.1.179"/>
    </reaction>
</comment>
<dbReference type="InterPro" id="IPR000683">
    <property type="entry name" value="Gfo/Idh/MocA-like_OxRdtase_N"/>
</dbReference>
<dbReference type="InterPro" id="IPR050984">
    <property type="entry name" value="Gfo/Idh/MocA_domain"/>
</dbReference>
<dbReference type="SUPFAM" id="SSF57850">
    <property type="entry name" value="RING/U-box"/>
    <property type="match status" value="1"/>
</dbReference>
<dbReference type="InterPro" id="IPR036291">
    <property type="entry name" value="NAD(P)-bd_dom_sf"/>
</dbReference>
<dbReference type="Gene3D" id="3.40.50.720">
    <property type="entry name" value="NAD(P)-binding Rossmann-like Domain"/>
    <property type="match status" value="1"/>
</dbReference>
<dbReference type="EMBL" id="CAUYUJ010017727">
    <property type="protein sequence ID" value="CAK0877354.1"/>
    <property type="molecule type" value="Genomic_DNA"/>
</dbReference>
<evidence type="ECO:0000256" key="2">
    <source>
        <dbReference type="ARBA" id="ARBA00023002"/>
    </source>
</evidence>
<reference evidence="9" key="1">
    <citation type="submission" date="2023-10" db="EMBL/GenBank/DDBJ databases">
        <authorList>
            <person name="Chen Y."/>
            <person name="Shah S."/>
            <person name="Dougan E. K."/>
            <person name="Thang M."/>
            <person name="Chan C."/>
        </authorList>
    </citation>
    <scope>NUCLEOTIDE SEQUENCE [LARGE SCALE GENOMIC DNA]</scope>
</reference>
<proteinExistence type="inferred from homology"/>
<feature type="compositionally biased region" description="Low complexity" evidence="7">
    <location>
        <begin position="338"/>
        <end position="349"/>
    </location>
</feature>
<dbReference type="SMART" id="SM00184">
    <property type="entry name" value="RING"/>
    <property type="match status" value="1"/>
</dbReference>
<evidence type="ECO:0000256" key="4">
    <source>
        <dbReference type="ARBA" id="ARBA00042988"/>
    </source>
</evidence>
<feature type="domain" description="RING-type" evidence="8">
    <location>
        <begin position="403"/>
        <end position="444"/>
    </location>
</feature>
<dbReference type="Pfam" id="PF01408">
    <property type="entry name" value="GFO_IDH_MocA"/>
    <property type="match status" value="1"/>
</dbReference>
<evidence type="ECO:0000256" key="5">
    <source>
        <dbReference type="ARBA" id="ARBA00049233"/>
    </source>
</evidence>
<dbReference type="EC" id="1.1.1.179" evidence="3"/>
<dbReference type="Gene3D" id="3.30.360.10">
    <property type="entry name" value="Dihydrodipicolinate Reductase, domain 2"/>
    <property type="match status" value="2"/>
</dbReference>
<evidence type="ECO:0000313" key="10">
    <source>
        <dbReference type="Proteomes" id="UP001189429"/>
    </source>
</evidence>
<sequence>MEPLRWGILGSGLICRDFVGALKGAGPDEARVVCVGARSKASAQSFADALGVERAYEGYAAVVSDPEVDIVYVGTVAQTHPELALLAIEAGKPVLVEKPLALNAEDAAVLIARAREAKVLLVEGMWTRCFPAVCRARELLSGGEIGSVVSVTADFGWPADPDGEHRRTVDPVSGGVAMDVAIGFAAAPALSATVLCTLDAVTPEEVVYSGTRGTLRIHRPAHTPSRLTLTRFVSRTESTEEVLDFPLPPVPAGALPFNYPGSEGFLYEVRAVHEAVRAGALELSQWTHDETVATQAVIDAMRAQARRTRSAGGAAASSVADAALALQYKVKLLHAGGWSESSGSEGLRTPPTPPPRGSSSGAGPAAGRAEGWGLDAGRVGQFTISFVADPDLHEDMEAVSCLCTFCLDDMQIGEELCRLPCMHTFHRRCVHAWLERDRRCMLCRLDVTKPGG</sequence>
<evidence type="ECO:0000256" key="6">
    <source>
        <dbReference type="PROSITE-ProRule" id="PRU00175"/>
    </source>
</evidence>